<reference evidence="1" key="1">
    <citation type="submission" date="2018-07" db="EMBL/GenBank/DDBJ databases">
        <authorList>
            <person name="Quirk P.G."/>
            <person name="Krulwich T.A."/>
        </authorList>
    </citation>
    <scope>NUCLEOTIDE SEQUENCE</scope>
</reference>
<proteinExistence type="predicted"/>
<sequence length="91" mass="9872">MTRPSRRRLICREIPSGLAALIGLFKGEDDVESREQAAFAAFDTEWRAMGPDMLAQAARAAGVVDSEAAGGNHDDLVKALWQRTRTEADVG</sequence>
<protein>
    <submittedName>
        <fullName evidence="1">Uncharacterized protein</fullName>
    </submittedName>
</protein>
<dbReference type="EMBL" id="UIDG01000162">
    <property type="protein sequence ID" value="SUS06133.1"/>
    <property type="molecule type" value="Genomic_DNA"/>
</dbReference>
<gene>
    <name evidence="1" type="ORF">DF3PB_2440005</name>
</gene>
<accession>A0A380TEL2</accession>
<evidence type="ECO:0000313" key="1">
    <source>
        <dbReference type="EMBL" id="SUS06133.1"/>
    </source>
</evidence>
<name>A0A380TEL2_9ZZZZ</name>
<organism evidence="1">
    <name type="scientific">metagenome</name>
    <dbReference type="NCBI Taxonomy" id="256318"/>
    <lineage>
        <taxon>unclassified sequences</taxon>
        <taxon>metagenomes</taxon>
    </lineage>
</organism>
<dbReference type="AlphaFoldDB" id="A0A380TEL2"/>